<dbReference type="SUPFAM" id="SSF55729">
    <property type="entry name" value="Acyl-CoA N-acyltransferases (Nat)"/>
    <property type="match status" value="1"/>
</dbReference>
<feature type="domain" description="N-acetyltransferase" evidence="1">
    <location>
        <begin position="3"/>
        <end position="144"/>
    </location>
</feature>
<keyword evidence="3" id="KW-1185">Reference proteome</keyword>
<sequence length="152" mass="16345">MCQTVRELTRADMTSEMMLSLVREAVGQPETQVRCIITEELPTMVVLGAGPQGRPTSLAACAVHPDHVGLEYLAVADGLRGLRGLRGNGLGRLLLTAVARLGFCVIAETDDDAVGFYRRLGFRVTTAPEDPRWPGATRYRCVLDTAAASCAL</sequence>
<organism evidence="2 3">
    <name type="scientific">Actinomyces lilanjuaniae</name>
    <dbReference type="NCBI Taxonomy" id="2321394"/>
    <lineage>
        <taxon>Bacteria</taxon>
        <taxon>Bacillati</taxon>
        <taxon>Actinomycetota</taxon>
        <taxon>Actinomycetes</taxon>
        <taxon>Actinomycetales</taxon>
        <taxon>Actinomycetaceae</taxon>
        <taxon>Actinomyces</taxon>
    </lineage>
</organism>
<dbReference type="PROSITE" id="PS51186">
    <property type="entry name" value="GNAT"/>
    <property type="match status" value="1"/>
</dbReference>
<dbReference type="Proteomes" id="UP000273001">
    <property type="component" value="Chromosome"/>
</dbReference>
<evidence type="ECO:0000313" key="2">
    <source>
        <dbReference type="EMBL" id="AYD88907.1"/>
    </source>
</evidence>
<accession>A0ABN5PP84</accession>
<dbReference type="InterPro" id="IPR016181">
    <property type="entry name" value="Acyl_CoA_acyltransferase"/>
</dbReference>
<dbReference type="RefSeq" id="WP_119835290.1">
    <property type="nucleotide sequence ID" value="NZ_CP032514.1"/>
</dbReference>
<reference evidence="2 3" key="1">
    <citation type="submission" date="2018-09" db="EMBL/GenBank/DDBJ databases">
        <authorList>
            <person name="Li J."/>
        </authorList>
    </citation>
    <scope>NUCLEOTIDE SEQUENCE [LARGE SCALE GENOMIC DNA]</scope>
    <source>
        <strain evidence="2 3">2129</strain>
    </source>
</reference>
<dbReference type="Pfam" id="PF00583">
    <property type="entry name" value="Acetyltransf_1"/>
    <property type="match status" value="1"/>
</dbReference>
<protein>
    <submittedName>
        <fullName evidence="2">GNAT family N-acetyltransferase</fullName>
    </submittedName>
</protein>
<dbReference type="InterPro" id="IPR000182">
    <property type="entry name" value="GNAT_dom"/>
</dbReference>
<gene>
    <name evidence="2" type="ORF">D5R93_00445</name>
</gene>
<dbReference type="Gene3D" id="3.40.630.30">
    <property type="match status" value="1"/>
</dbReference>
<proteinExistence type="predicted"/>
<name>A0ABN5PP84_9ACTO</name>
<evidence type="ECO:0000259" key="1">
    <source>
        <dbReference type="PROSITE" id="PS51186"/>
    </source>
</evidence>
<evidence type="ECO:0000313" key="3">
    <source>
        <dbReference type="Proteomes" id="UP000273001"/>
    </source>
</evidence>
<dbReference type="EMBL" id="CP032514">
    <property type="protein sequence ID" value="AYD88907.1"/>
    <property type="molecule type" value="Genomic_DNA"/>
</dbReference>